<dbReference type="NCBIfam" id="TIGR02436">
    <property type="entry name" value="four helix bundle protein"/>
    <property type="match status" value="1"/>
</dbReference>
<dbReference type="Pfam" id="PF05635">
    <property type="entry name" value="23S_rRNA_IVP"/>
    <property type="match status" value="1"/>
</dbReference>
<dbReference type="SUPFAM" id="SSF158446">
    <property type="entry name" value="IVS-encoded protein-like"/>
    <property type="match status" value="1"/>
</dbReference>
<gene>
    <name evidence="1" type="ORF">Mgrana_00846</name>
</gene>
<dbReference type="AlphaFoldDB" id="A0A399FCZ4"/>
<evidence type="ECO:0000313" key="1">
    <source>
        <dbReference type="EMBL" id="RIH93219.1"/>
    </source>
</evidence>
<dbReference type="Proteomes" id="UP000266178">
    <property type="component" value="Unassembled WGS sequence"/>
</dbReference>
<evidence type="ECO:0000313" key="2">
    <source>
        <dbReference type="Proteomes" id="UP000266178"/>
    </source>
</evidence>
<proteinExistence type="predicted"/>
<dbReference type="InterPro" id="IPR012657">
    <property type="entry name" value="23S_rRNA-intervening_sequence"/>
</dbReference>
<dbReference type="PANTHER" id="PTHR38471">
    <property type="entry name" value="FOUR HELIX BUNDLE PROTEIN"/>
    <property type="match status" value="1"/>
</dbReference>
<accession>A0A399FCZ4</accession>
<dbReference type="Gene3D" id="1.20.1440.60">
    <property type="entry name" value="23S rRNA-intervening sequence"/>
    <property type="match status" value="1"/>
</dbReference>
<reference evidence="1 2" key="1">
    <citation type="submission" date="2018-08" db="EMBL/GenBank/DDBJ databases">
        <title>Meiothermus granaticius genome AF-68 sequencing project.</title>
        <authorList>
            <person name="Da Costa M.S."/>
            <person name="Albuquerque L."/>
            <person name="Raposo P."/>
            <person name="Froufe H.J.C."/>
            <person name="Barroso C.S."/>
            <person name="Egas C."/>
        </authorList>
    </citation>
    <scope>NUCLEOTIDE SEQUENCE [LARGE SCALE GENOMIC DNA]</scope>
    <source>
        <strain evidence="1 2">AF-68</strain>
    </source>
</reference>
<dbReference type="OrthoDB" id="160990at2"/>
<dbReference type="InterPro" id="IPR036583">
    <property type="entry name" value="23S_rRNA_IVS_sf"/>
</dbReference>
<dbReference type="EMBL" id="QWLB01000008">
    <property type="protein sequence ID" value="RIH93219.1"/>
    <property type="molecule type" value="Genomic_DNA"/>
</dbReference>
<name>A0A399FCZ4_9DEIN</name>
<dbReference type="RefSeq" id="WP_119356356.1">
    <property type="nucleotide sequence ID" value="NZ_BJXM01000005.1"/>
</dbReference>
<organism evidence="1 2">
    <name type="scientific">Meiothermus granaticius NBRC 107808</name>
    <dbReference type="NCBI Taxonomy" id="1227551"/>
    <lineage>
        <taxon>Bacteria</taxon>
        <taxon>Thermotogati</taxon>
        <taxon>Deinococcota</taxon>
        <taxon>Deinococci</taxon>
        <taxon>Thermales</taxon>
        <taxon>Thermaceae</taxon>
        <taxon>Meiothermus</taxon>
    </lineage>
</organism>
<comment type="caution">
    <text evidence="1">The sequence shown here is derived from an EMBL/GenBank/DDBJ whole genome shotgun (WGS) entry which is preliminary data.</text>
</comment>
<sequence length="127" mass="14044">MSKAGEGGFSFEQLEVYHLAMALIVEVYKRSQAFPAEERFGLTSQIRRAANSVALNIAEGKVRNSDKDFLRFLYQSRGSLLETVSALQIAENLGFTCAQQTGSLYAKSREPIGKLNSLIAYLEQSTT</sequence>
<dbReference type="CDD" id="cd16377">
    <property type="entry name" value="23S_rRNA_IVP_like"/>
    <property type="match status" value="1"/>
</dbReference>
<protein>
    <submittedName>
        <fullName evidence="1">Four helix bundle protein</fullName>
    </submittedName>
</protein>
<dbReference type="PANTHER" id="PTHR38471:SF2">
    <property type="entry name" value="FOUR HELIX BUNDLE PROTEIN"/>
    <property type="match status" value="1"/>
</dbReference>
<keyword evidence="2" id="KW-1185">Reference proteome</keyword>